<evidence type="ECO:0000313" key="3">
    <source>
        <dbReference type="EMBL" id="MBW0568051.1"/>
    </source>
</evidence>
<dbReference type="Proteomes" id="UP000765509">
    <property type="component" value="Unassembled WGS sequence"/>
</dbReference>
<dbReference type="GO" id="GO:0003723">
    <property type="term" value="F:RNA binding"/>
    <property type="evidence" value="ECO:0007669"/>
    <property type="project" value="TreeGrafter"/>
</dbReference>
<evidence type="ECO:0000313" key="4">
    <source>
        <dbReference type="Proteomes" id="UP000765509"/>
    </source>
</evidence>
<dbReference type="SUPFAM" id="SSF52540">
    <property type="entry name" value="P-loop containing nucleoside triphosphate hydrolases"/>
    <property type="match status" value="1"/>
</dbReference>
<dbReference type="PANTHER" id="PTHR18934:SF83">
    <property type="entry name" value="PRE-MRNA-SPLICING FACTOR ATP-DEPENDENT RNA HELICASE DHX16"/>
    <property type="match status" value="1"/>
</dbReference>
<dbReference type="Gene3D" id="3.40.50.300">
    <property type="entry name" value="P-loop containing nucleotide triphosphate hydrolases"/>
    <property type="match status" value="2"/>
</dbReference>
<dbReference type="GO" id="GO:0071013">
    <property type="term" value="C:catalytic step 2 spliceosome"/>
    <property type="evidence" value="ECO:0007669"/>
    <property type="project" value="TreeGrafter"/>
</dbReference>
<organism evidence="3 4">
    <name type="scientific">Austropuccinia psidii MF-1</name>
    <dbReference type="NCBI Taxonomy" id="1389203"/>
    <lineage>
        <taxon>Eukaryota</taxon>
        <taxon>Fungi</taxon>
        <taxon>Dikarya</taxon>
        <taxon>Basidiomycota</taxon>
        <taxon>Pucciniomycotina</taxon>
        <taxon>Pucciniomycetes</taxon>
        <taxon>Pucciniales</taxon>
        <taxon>Sphaerophragmiaceae</taxon>
        <taxon>Austropuccinia</taxon>
    </lineage>
</organism>
<sequence>MGVRLGDTVGYLIWCEDCTSQKTAIEYMTDGILLREFMTETDLAGYAAMIIDELHEGTLSTEIFWGLVKFPVECIQSISFILQSLTAQHAIEGVQEVSEETARDLKNKNGVLEICAIYANLLTKMQAKIFQPTAEKAQTVGSATNIAETSNSIKGVAYAIDPGFVKENP</sequence>
<keyword evidence="1" id="KW-0378">Hydrolase</keyword>
<comment type="caution">
    <text evidence="3">The sequence shown here is derived from an EMBL/GenBank/DDBJ whole genome shotgun (WGS) entry which is preliminary data.</text>
</comment>
<dbReference type="InterPro" id="IPR002464">
    <property type="entry name" value="DNA/RNA_helicase_DEAH_CS"/>
</dbReference>
<dbReference type="OrthoDB" id="10253254at2759"/>
<evidence type="ECO:0000256" key="1">
    <source>
        <dbReference type="ARBA" id="ARBA00022801"/>
    </source>
</evidence>
<keyword evidence="4" id="KW-1185">Reference proteome</keyword>
<reference evidence="3" key="1">
    <citation type="submission" date="2021-03" db="EMBL/GenBank/DDBJ databases">
        <title>Draft genome sequence of rust myrtle Austropuccinia psidii MF-1, a brazilian biotype.</title>
        <authorList>
            <person name="Quecine M.C."/>
            <person name="Pachon D.M.R."/>
            <person name="Bonatelli M.L."/>
            <person name="Correr F.H."/>
            <person name="Franceschini L.M."/>
            <person name="Leite T.F."/>
            <person name="Margarido G.R.A."/>
            <person name="Almeida C.A."/>
            <person name="Ferrarezi J.A."/>
            <person name="Labate C.A."/>
        </authorList>
    </citation>
    <scope>NUCLEOTIDE SEQUENCE</scope>
    <source>
        <strain evidence="3">MF-1</strain>
    </source>
</reference>
<evidence type="ECO:0000256" key="2">
    <source>
        <dbReference type="ARBA" id="ARBA00047984"/>
    </source>
</evidence>
<dbReference type="GO" id="GO:0003724">
    <property type="term" value="F:RNA helicase activity"/>
    <property type="evidence" value="ECO:0007669"/>
    <property type="project" value="UniProtKB-EC"/>
</dbReference>
<dbReference type="AlphaFoldDB" id="A0A9Q3JTH9"/>
<dbReference type="PANTHER" id="PTHR18934">
    <property type="entry name" value="ATP-DEPENDENT RNA HELICASE"/>
    <property type="match status" value="1"/>
</dbReference>
<protein>
    <submittedName>
        <fullName evidence="3">Uncharacterized protein</fullName>
    </submittedName>
</protein>
<dbReference type="EMBL" id="AVOT02081898">
    <property type="protein sequence ID" value="MBW0568051.1"/>
    <property type="molecule type" value="Genomic_DNA"/>
</dbReference>
<accession>A0A9Q3JTH9</accession>
<dbReference type="GO" id="GO:0016787">
    <property type="term" value="F:hydrolase activity"/>
    <property type="evidence" value="ECO:0007669"/>
    <property type="project" value="UniProtKB-KW"/>
</dbReference>
<dbReference type="InterPro" id="IPR027417">
    <property type="entry name" value="P-loop_NTPase"/>
</dbReference>
<comment type="catalytic activity">
    <reaction evidence="2">
        <text>ATP + H2O = ADP + phosphate + H(+)</text>
        <dbReference type="Rhea" id="RHEA:13065"/>
        <dbReference type="ChEBI" id="CHEBI:15377"/>
        <dbReference type="ChEBI" id="CHEBI:15378"/>
        <dbReference type="ChEBI" id="CHEBI:30616"/>
        <dbReference type="ChEBI" id="CHEBI:43474"/>
        <dbReference type="ChEBI" id="CHEBI:456216"/>
        <dbReference type="EC" id="3.6.4.13"/>
    </reaction>
</comment>
<dbReference type="PROSITE" id="PS00690">
    <property type="entry name" value="DEAH_ATP_HELICASE"/>
    <property type="match status" value="1"/>
</dbReference>
<proteinExistence type="predicted"/>
<gene>
    <name evidence="3" type="ORF">O181_107766</name>
</gene>
<name>A0A9Q3JTH9_9BASI</name>